<dbReference type="AlphaFoldDB" id="A0AAE0AH02"/>
<dbReference type="GO" id="GO:0016462">
    <property type="term" value="F:pyrophosphatase activity"/>
    <property type="evidence" value="ECO:0007669"/>
    <property type="project" value="UniProtKB-ARBA"/>
</dbReference>
<dbReference type="InterPro" id="IPR023577">
    <property type="entry name" value="CYTH_domain"/>
</dbReference>
<evidence type="ECO:0000313" key="4">
    <source>
        <dbReference type="Proteomes" id="UP001281410"/>
    </source>
</evidence>
<feature type="domain" description="CYTH" evidence="2">
    <location>
        <begin position="116"/>
        <end position="308"/>
    </location>
</feature>
<dbReference type="PANTHER" id="PTHR34948">
    <property type="entry name" value="OS08G0299200 PROTEIN"/>
    <property type="match status" value="1"/>
</dbReference>
<evidence type="ECO:0000259" key="2">
    <source>
        <dbReference type="PROSITE" id="PS51707"/>
    </source>
</evidence>
<comment type="caution">
    <text evidence="3">The sequence shown here is derived from an EMBL/GenBank/DDBJ whole genome shotgun (WGS) entry which is preliminary data.</text>
</comment>
<evidence type="ECO:0000256" key="1">
    <source>
        <dbReference type="SAM" id="MobiDB-lite"/>
    </source>
</evidence>
<dbReference type="Proteomes" id="UP001281410">
    <property type="component" value="Unassembled WGS sequence"/>
</dbReference>
<organism evidence="3 4">
    <name type="scientific">Dipteronia sinensis</name>
    <dbReference type="NCBI Taxonomy" id="43782"/>
    <lineage>
        <taxon>Eukaryota</taxon>
        <taxon>Viridiplantae</taxon>
        <taxon>Streptophyta</taxon>
        <taxon>Embryophyta</taxon>
        <taxon>Tracheophyta</taxon>
        <taxon>Spermatophyta</taxon>
        <taxon>Magnoliopsida</taxon>
        <taxon>eudicotyledons</taxon>
        <taxon>Gunneridae</taxon>
        <taxon>Pentapetalae</taxon>
        <taxon>rosids</taxon>
        <taxon>malvids</taxon>
        <taxon>Sapindales</taxon>
        <taxon>Sapindaceae</taxon>
        <taxon>Hippocastanoideae</taxon>
        <taxon>Acereae</taxon>
        <taxon>Dipteronia</taxon>
    </lineage>
</organism>
<name>A0AAE0AH02_9ROSI</name>
<proteinExistence type="predicted"/>
<dbReference type="PROSITE" id="PS51707">
    <property type="entry name" value="CYTH"/>
    <property type="match status" value="1"/>
</dbReference>
<reference evidence="3" key="1">
    <citation type="journal article" date="2023" name="Plant J.">
        <title>Genome sequences and population genomics provide insights into the demographic history, inbreeding, and mutation load of two 'living fossil' tree species of Dipteronia.</title>
        <authorList>
            <person name="Feng Y."/>
            <person name="Comes H.P."/>
            <person name="Chen J."/>
            <person name="Zhu S."/>
            <person name="Lu R."/>
            <person name="Zhang X."/>
            <person name="Li P."/>
            <person name="Qiu J."/>
            <person name="Olsen K.M."/>
            <person name="Qiu Y."/>
        </authorList>
    </citation>
    <scope>NUCLEOTIDE SEQUENCE</scope>
    <source>
        <strain evidence="3">NBL</strain>
    </source>
</reference>
<dbReference type="SMART" id="SM01118">
    <property type="entry name" value="CYTH"/>
    <property type="match status" value="1"/>
</dbReference>
<dbReference type="Pfam" id="PF01928">
    <property type="entry name" value="CYTH"/>
    <property type="match status" value="1"/>
</dbReference>
<dbReference type="SUPFAM" id="SSF55154">
    <property type="entry name" value="CYTH-like phosphatases"/>
    <property type="match status" value="1"/>
</dbReference>
<dbReference type="PANTHER" id="PTHR34948:SF2">
    <property type="entry name" value="TRIPHOSPHATE TUNNEL METALLOENZYME 3"/>
    <property type="match status" value="1"/>
</dbReference>
<feature type="region of interest" description="Disordered" evidence="1">
    <location>
        <begin position="43"/>
        <end position="70"/>
    </location>
</feature>
<sequence length="318" mass="36590">MCGPRMCGPRGGAVKVWNLTFNLLVKTLIPQIYLLSRINSPGLAERNAEEKSKQNRSQDRRQRRARTSPQTHQYCFHHRQYRHHRLFLCRPPPPLSPKPLLQISTHRTLSLTSTHPMEVEVKLRLKDASAHKQVTTLLSPFHVKTLHQHNLFFDTPTSSLSSQRAVLRLRFFDKDARCIVSLKAKPTLVDGVSRVEEDEEELDPVAAKDCVENPAKLYDIDSRVVRRAREEFVLENGVGLVCLGGFENVREVYDWRGLKLEVDETKYAFGTSYEVECETENPEEAKRVLEEFLNENGIVYVYSEMTKFGVFRAGKLPQ</sequence>
<keyword evidence="4" id="KW-1185">Reference proteome</keyword>
<evidence type="ECO:0000313" key="3">
    <source>
        <dbReference type="EMBL" id="KAK3213077.1"/>
    </source>
</evidence>
<dbReference type="CDD" id="cd07374">
    <property type="entry name" value="CYTH-like_Pase"/>
    <property type="match status" value="1"/>
</dbReference>
<gene>
    <name evidence="3" type="ORF">Dsin_017783</name>
</gene>
<feature type="compositionally biased region" description="Basic and acidic residues" evidence="1">
    <location>
        <begin position="46"/>
        <end position="60"/>
    </location>
</feature>
<protein>
    <recommendedName>
        <fullName evidence="2">CYTH domain-containing protein</fullName>
    </recommendedName>
</protein>
<dbReference type="InterPro" id="IPR033469">
    <property type="entry name" value="CYTH-like_dom_sf"/>
</dbReference>
<dbReference type="EMBL" id="JANJYJ010000005">
    <property type="protein sequence ID" value="KAK3213077.1"/>
    <property type="molecule type" value="Genomic_DNA"/>
</dbReference>
<accession>A0AAE0AH02</accession>
<dbReference type="Gene3D" id="2.40.320.10">
    <property type="entry name" value="Hypothetical Protein Pfu-838710-001"/>
    <property type="match status" value="1"/>
</dbReference>